<protein>
    <submittedName>
        <fullName evidence="1">Group II intron reverse transcriptase/maturase</fullName>
    </submittedName>
</protein>
<keyword evidence="1" id="KW-0548">Nucleotidyltransferase</keyword>
<sequence>ADDFVVCFENKNEAKAFGVALRQRMGKFGLTISEEKSKIIEFGRCTCQRARKYGLKCETFDFLGFTHFCDKSRRGKFKLERKTSGKKFVQKMKDMNIWLKRIRNLTELKEWWKVLGVKLLGHYRYYGMSGNIRWLQNFYYQTVKLAFKWINRRSQKKSYNWDQFNRFIQFNPLPKPKIYHSLCNLNQ</sequence>
<gene>
    <name evidence="1" type="ORF">C5S46_02435</name>
</gene>
<dbReference type="Proteomes" id="UP000315423">
    <property type="component" value="Unassembled WGS sequence"/>
</dbReference>
<evidence type="ECO:0000313" key="1">
    <source>
        <dbReference type="EMBL" id="TKY92090.1"/>
    </source>
</evidence>
<reference evidence="1" key="1">
    <citation type="submission" date="2018-09" db="EMBL/GenBank/DDBJ databases">
        <title>A genomic encyclopedia of anaerobic methanotrophic archaea.</title>
        <authorList>
            <person name="Skennerton C.T."/>
            <person name="Chadwick G.L."/>
            <person name="Laso-Perez R."/>
            <person name="Leu A.O."/>
            <person name="Speth D.R."/>
            <person name="Yu H."/>
            <person name="Morgan-Lang C."/>
            <person name="Hatzenpichler R."/>
            <person name="Goudeau D."/>
            <person name="Malmstrom R."/>
            <person name="Woyke T."/>
            <person name="Hallam S."/>
            <person name="Tyson G.W."/>
            <person name="Wegener G."/>
            <person name="Boetius A."/>
            <person name="Orphan V.J."/>
        </authorList>
    </citation>
    <scope>NUCLEOTIDE SEQUENCE</scope>
    <source>
        <strain evidence="1">CONS3730D10UFb2</strain>
    </source>
</reference>
<feature type="non-terminal residue" evidence="1">
    <location>
        <position position="1"/>
    </location>
</feature>
<comment type="caution">
    <text evidence="1">The sequence shown here is derived from an EMBL/GenBank/DDBJ whole genome shotgun (WGS) entry which is preliminary data.</text>
</comment>
<proteinExistence type="predicted"/>
<accession>A0AC61SC18</accession>
<dbReference type="EMBL" id="QYBA01000078">
    <property type="protein sequence ID" value="TKY92090.1"/>
    <property type="molecule type" value="Genomic_DNA"/>
</dbReference>
<organism evidence="1 2">
    <name type="scientific">Candidatus Methanomarinus sp</name>
    <dbReference type="NCBI Taxonomy" id="3386244"/>
    <lineage>
        <taxon>Archaea</taxon>
        <taxon>Methanobacteriati</taxon>
        <taxon>Methanobacteriota</taxon>
        <taxon>Stenosarchaea group</taxon>
        <taxon>Methanomicrobia</taxon>
        <taxon>Methanosarcinales</taxon>
        <taxon>ANME-2 cluster</taxon>
        <taxon>Candidatus Methanocomedenaceae</taxon>
        <taxon>Candidatus Methanomarinus</taxon>
    </lineage>
</organism>
<keyword evidence="1" id="KW-0695">RNA-directed DNA polymerase</keyword>
<evidence type="ECO:0000313" key="2">
    <source>
        <dbReference type="Proteomes" id="UP000315423"/>
    </source>
</evidence>
<name>A0AC61SC18_9EURY</name>
<keyword evidence="1" id="KW-0808">Transferase</keyword>